<comment type="caution">
    <text evidence="1">The sequence shown here is derived from an EMBL/GenBank/DDBJ whole genome shotgun (WGS) entry which is preliminary data.</text>
</comment>
<dbReference type="Gene3D" id="2.130.10.10">
    <property type="entry name" value="YVTN repeat-like/Quinoprotein amine dehydrogenase"/>
    <property type="match status" value="1"/>
</dbReference>
<dbReference type="EMBL" id="PDKN01000002">
    <property type="protein sequence ID" value="RXJ60118.1"/>
    <property type="molecule type" value="Genomic_DNA"/>
</dbReference>
<evidence type="ECO:0000313" key="1">
    <source>
        <dbReference type="EMBL" id="RXJ60118.1"/>
    </source>
</evidence>
<gene>
    <name evidence="1" type="ORF">CRV04_03700</name>
</gene>
<dbReference type="InterPro" id="IPR015943">
    <property type="entry name" value="WD40/YVTN_repeat-like_dom_sf"/>
</dbReference>
<dbReference type="AlphaFoldDB" id="A0A4V1LP65"/>
<proteinExistence type="predicted"/>
<sequence length="743" mass="86115">MLRRYGLLFIVSMVTVLIQGCGSQGSYSDFNPKEVVFEEIKVEVASNDLTKKAELEKLLEEGTFADIPKEIDAAKAMRYQLFSAIDAKITHLNETQKKLELGLQKLNSEKPFAFSNYSVSETYFPAEYFTIGENKLYGFSDNAITVIDKDRLKEIQTIKVNNIGSIQKVLMNKDKIFVASYKNYERKGYDDTLQVFSKKTHKRVQGRLENSSIYDMKLVNDKLYYYIFDTVVVRDTKNLKSLKRLSKRSTDELIVSDKYLIVLNELRLEVYDSNTMNLLYKVRRPFKERVTDSTLIGDKLFLSTSNQKSIQVFDLVQKKITDRVKLESQVYKLERVNQFILYRSAKNKLSLLDSKTLKSIPILKTKKNIATFFANANELYIGDRIQLTKYNFKEITDNLEKLQEYMTQKSFFENSLNDVVALKAYLENLKTSRDNQSFLKLAGLTMKQNFKHGTIGERYVPYTSTSYSSPQHTTTYINGKAYNQTKYEDKSYSSGGYDEKVYGYKAIYRIDNTSKNYYYVKLKQEWTGKYSKYEVYDKGGAWSSESGSESKLVSKRRSSTHEEEFVLAPEDNFKFQFEVGEDEPRIDLAVVEIKVIPQEYYEALDHALDVKNEELSLLDKFLEDEKLVNWKPKILSVKQDIVKVINKRFNEANIKNAEVELTFDEKTYDKDFNSVVTLKASSNEPMCIYVDTPFGDKVLNTYEGKETGALFWKGYEISKNYTIQGHAKERLKVSVEKVAKICN</sequence>
<accession>A0A4V1LP65</accession>
<dbReference type="Proteomes" id="UP000290657">
    <property type="component" value="Unassembled WGS sequence"/>
</dbReference>
<evidence type="ECO:0000313" key="2">
    <source>
        <dbReference type="Proteomes" id="UP000290657"/>
    </source>
</evidence>
<evidence type="ECO:0008006" key="3">
    <source>
        <dbReference type="Google" id="ProtNLM"/>
    </source>
</evidence>
<keyword evidence="2" id="KW-1185">Reference proteome</keyword>
<dbReference type="PROSITE" id="PS51257">
    <property type="entry name" value="PROKAR_LIPOPROTEIN"/>
    <property type="match status" value="1"/>
</dbReference>
<organism evidence="1 2">
    <name type="scientific">Candidatus Marinarcus aquaticus</name>
    <dbReference type="NCBI Taxonomy" id="2044504"/>
    <lineage>
        <taxon>Bacteria</taxon>
        <taxon>Pseudomonadati</taxon>
        <taxon>Campylobacterota</taxon>
        <taxon>Epsilonproteobacteria</taxon>
        <taxon>Campylobacterales</taxon>
        <taxon>Arcobacteraceae</taxon>
        <taxon>Candidatus Marinarcus</taxon>
    </lineage>
</organism>
<dbReference type="InterPro" id="IPR011047">
    <property type="entry name" value="Quinoprotein_ADH-like_sf"/>
</dbReference>
<dbReference type="SUPFAM" id="SSF50998">
    <property type="entry name" value="Quinoprotein alcohol dehydrogenase-like"/>
    <property type="match status" value="1"/>
</dbReference>
<name>A0A4V1LP65_9BACT</name>
<dbReference type="RefSeq" id="WP_128995467.1">
    <property type="nucleotide sequence ID" value="NZ_PDKN01000002.1"/>
</dbReference>
<protein>
    <recommendedName>
        <fullName evidence="3">Lipoprotein</fullName>
    </recommendedName>
</protein>
<reference evidence="1 2" key="1">
    <citation type="submission" date="2017-10" db="EMBL/GenBank/DDBJ databases">
        <title>Genomics of the genus Arcobacter.</title>
        <authorList>
            <person name="Perez-Cataluna A."/>
            <person name="Figueras M.J."/>
        </authorList>
    </citation>
    <scope>NUCLEOTIDE SEQUENCE [LARGE SCALE GENOMIC DNA]</scope>
    <source>
        <strain evidence="1 2">CECT 8987</strain>
    </source>
</reference>